<name>A0A381SSS1_9ZZZZ</name>
<feature type="non-terminal residue" evidence="2">
    <location>
        <position position="181"/>
    </location>
</feature>
<evidence type="ECO:0000259" key="1">
    <source>
        <dbReference type="Pfam" id="PF00675"/>
    </source>
</evidence>
<evidence type="ECO:0000313" key="2">
    <source>
        <dbReference type="EMBL" id="SVA07072.1"/>
    </source>
</evidence>
<dbReference type="SUPFAM" id="SSF63411">
    <property type="entry name" value="LuxS/MPP-like metallohydrolase"/>
    <property type="match status" value="1"/>
</dbReference>
<dbReference type="Pfam" id="PF00675">
    <property type="entry name" value="Peptidase_M16"/>
    <property type="match status" value="1"/>
</dbReference>
<dbReference type="EMBL" id="UINC01003523">
    <property type="protein sequence ID" value="SVA07072.1"/>
    <property type="molecule type" value="Genomic_DNA"/>
</dbReference>
<dbReference type="Gene3D" id="3.30.830.10">
    <property type="entry name" value="Metalloenzyme, LuxS/M16 peptidase-like"/>
    <property type="match status" value="1"/>
</dbReference>
<accession>A0A381SSS1</accession>
<dbReference type="PANTHER" id="PTHR11851:SF224">
    <property type="entry name" value="PROCESSING PROTEASE"/>
    <property type="match status" value="1"/>
</dbReference>
<proteinExistence type="predicted"/>
<dbReference type="InterPro" id="IPR011765">
    <property type="entry name" value="Pept_M16_N"/>
</dbReference>
<reference evidence="2" key="1">
    <citation type="submission" date="2018-05" db="EMBL/GenBank/DDBJ databases">
        <authorList>
            <person name="Lanie J.A."/>
            <person name="Ng W.-L."/>
            <person name="Kazmierczak K.M."/>
            <person name="Andrzejewski T.M."/>
            <person name="Davidsen T.M."/>
            <person name="Wayne K.J."/>
            <person name="Tettelin H."/>
            <person name="Glass J.I."/>
            <person name="Rusch D."/>
            <person name="Podicherti R."/>
            <person name="Tsui H.-C.T."/>
            <person name="Winkler M.E."/>
        </authorList>
    </citation>
    <scope>NUCLEOTIDE SEQUENCE</scope>
</reference>
<sequence length="181" mass="19233">MRIACRLSVVLLTIVAGLPTAGLVRAQTATIDWPIQKPPAPLTRKELQFPTYEVRTLKNGLQVIAVLQHEQPIVSMRLLIGAGSAHDSVEQPGLAELLATLLDQGTTTRNAKEIAETIDTVGGAIGVGAGADLSFVNVVVMKDSLELALDLLADIARNPAFSPAEISRQRQQILSGLQVAL</sequence>
<dbReference type="GO" id="GO:0046872">
    <property type="term" value="F:metal ion binding"/>
    <property type="evidence" value="ECO:0007669"/>
    <property type="project" value="InterPro"/>
</dbReference>
<organism evidence="2">
    <name type="scientific">marine metagenome</name>
    <dbReference type="NCBI Taxonomy" id="408172"/>
    <lineage>
        <taxon>unclassified sequences</taxon>
        <taxon>metagenomes</taxon>
        <taxon>ecological metagenomes</taxon>
    </lineage>
</organism>
<protein>
    <recommendedName>
        <fullName evidence="1">Peptidase M16 N-terminal domain-containing protein</fullName>
    </recommendedName>
</protein>
<dbReference type="PANTHER" id="PTHR11851">
    <property type="entry name" value="METALLOPROTEASE"/>
    <property type="match status" value="1"/>
</dbReference>
<gene>
    <name evidence="2" type="ORF">METZ01_LOCUS59926</name>
</gene>
<dbReference type="AlphaFoldDB" id="A0A381SSS1"/>
<feature type="domain" description="Peptidase M16 N-terminal" evidence="1">
    <location>
        <begin position="67"/>
        <end position="177"/>
    </location>
</feature>
<dbReference type="InterPro" id="IPR050361">
    <property type="entry name" value="MPP/UQCRC_Complex"/>
</dbReference>
<dbReference type="InterPro" id="IPR011249">
    <property type="entry name" value="Metalloenz_LuxS/M16"/>
</dbReference>